<dbReference type="Proteomes" id="UP000438760">
    <property type="component" value="Unassembled WGS sequence"/>
</dbReference>
<name>A0A6I3LIJ1_9FLAO</name>
<proteinExistence type="predicted"/>
<dbReference type="OrthoDB" id="980645at2"/>
<dbReference type="AlphaFoldDB" id="A0A6I3LIJ1"/>
<evidence type="ECO:0000313" key="1">
    <source>
        <dbReference type="EMBL" id="MTG97000.1"/>
    </source>
</evidence>
<gene>
    <name evidence="1" type="ORF">GJV76_02435</name>
</gene>
<reference evidence="1 2" key="1">
    <citation type="submission" date="2019-11" db="EMBL/GenBank/DDBJ databases">
        <title>Genome of Strain BIT-d1.</title>
        <authorList>
            <person name="Yang Y."/>
        </authorList>
    </citation>
    <scope>NUCLEOTIDE SEQUENCE [LARGE SCALE GENOMIC DNA]</scope>
    <source>
        <strain evidence="1 2">BIT-d1</strain>
    </source>
</reference>
<protein>
    <submittedName>
        <fullName evidence="1">Uncharacterized protein</fullName>
    </submittedName>
</protein>
<evidence type="ECO:0000313" key="2">
    <source>
        <dbReference type="Proteomes" id="UP000438760"/>
    </source>
</evidence>
<comment type="caution">
    <text evidence="1">The sequence shown here is derived from an EMBL/GenBank/DDBJ whole genome shotgun (WGS) entry which is preliminary data.</text>
</comment>
<sequence>MKPIFPVLDFVINYDVIQELCINKDRPELSCNGSCHLKSELAKTAQEDNPLAGKTALKLHFEVLYFQIIQWDLPFVQQSKIDTKVVDSYNSLYAYLTSADSIKPPLA</sequence>
<accession>A0A6I3LIJ1</accession>
<dbReference type="EMBL" id="WMJX01000003">
    <property type="protein sequence ID" value="MTG97000.1"/>
    <property type="molecule type" value="Genomic_DNA"/>
</dbReference>
<organism evidence="1 2">
    <name type="scientific">Myroides albus</name>
    <dbReference type="NCBI Taxonomy" id="2562892"/>
    <lineage>
        <taxon>Bacteria</taxon>
        <taxon>Pseudomonadati</taxon>
        <taxon>Bacteroidota</taxon>
        <taxon>Flavobacteriia</taxon>
        <taxon>Flavobacteriales</taxon>
        <taxon>Flavobacteriaceae</taxon>
        <taxon>Myroides</taxon>
    </lineage>
</organism>
<dbReference type="RefSeq" id="WP_155091051.1">
    <property type="nucleotide sequence ID" value="NZ_CP102754.1"/>
</dbReference>
<keyword evidence="2" id="KW-1185">Reference proteome</keyword>